<evidence type="ECO:0000256" key="2">
    <source>
        <dbReference type="ARBA" id="ARBA00008520"/>
    </source>
</evidence>
<keyword evidence="4 6" id="KW-0732">Signal</keyword>
<evidence type="ECO:0000313" key="7">
    <source>
        <dbReference type="EMBL" id="QNN58995.1"/>
    </source>
</evidence>
<dbReference type="CDD" id="cd13589">
    <property type="entry name" value="PBP2_polyamine_RpCGA009"/>
    <property type="match status" value="1"/>
</dbReference>
<dbReference type="Gene3D" id="3.40.190.10">
    <property type="entry name" value="Periplasmic binding protein-like II"/>
    <property type="match status" value="2"/>
</dbReference>
<comment type="subcellular location">
    <subcellularLocation>
        <location evidence="1">Periplasm</location>
    </subcellularLocation>
</comment>
<dbReference type="Pfam" id="PF13416">
    <property type="entry name" value="SBP_bac_8"/>
    <property type="match status" value="1"/>
</dbReference>
<gene>
    <name evidence="7" type="ORF">H9K76_09470</name>
</gene>
<keyword evidence="3" id="KW-0813">Transport</keyword>
<evidence type="ECO:0000256" key="1">
    <source>
        <dbReference type="ARBA" id="ARBA00004418"/>
    </source>
</evidence>
<name>A0A7G9RTS0_9BURK</name>
<dbReference type="KEGG" id="drg:H9K76_09470"/>
<feature type="signal peptide" evidence="6">
    <location>
        <begin position="1"/>
        <end position="31"/>
    </location>
</feature>
<dbReference type="GO" id="GO:0015888">
    <property type="term" value="P:thiamine transport"/>
    <property type="evidence" value="ECO:0007669"/>
    <property type="project" value="TreeGrafter"/>
</dbReference>
<accession>A0A7G9RTS0</accession>
<dbReference type="GO" id="GO:0030975">
    <property type="term" value="F:thiamine binding"/>
    <property type="evidence" value="ECO:0007669"/>
    <property type="project" value="TreeGrafter"/>
</dbReference>
<dbReference type="InterPro" id="IPR006059">
    <property type="entry name" value="SBP"/>
</dbReference>
<keyword evidence="5" id="KW-0574">Periplasm</keyword>
<dbReference type="SUPFAM" id="SSF53850">
    <property type="entry name" value="Periplasmic binding protein-like II"/>
    <property type="match status" value="1"/>
</dbReference>
<dbReference type="PANTHER" id="PTHR30006">
    <property type="entry name" value="THIAMINE-BINDING PERIPLASMIC PROTEIN-RELATED"/>
    <property type="match status" value="1"/>
</dbReference>
<evidence type="ECO:0000313" key="8">
    <source>
        <dbReference type="Proteomes" id="UP000515811"/>
    </source>
</evidence>
<protein>
    <submittedName>
        <fullName evidence="7">ABC transporter substrate-binding protein</fullName>
    </submittedName>
</protein>
<dbReference type="RefSeq" id="WP_187599836.1">
    <property type="nucleotide sequence ID" value="NZ_CP060714.1"/>
</dbReference>
<proteinExistence type="inferred from homology"/>
<dbReference type="Proteomes" id="UP000515811">
    <property type="component" value="Chromosome"/>
</dbReference>
<evidence type="ECO:0000256" key="6">
    <source>
        <dbReference type="SAM" id="SignalP"/>
    </source>
</evidence>
<dbReference type="EMBL" id="CP060714">
    <property type="protein sequence ID" value="QNN58995.1"/>
    <property type="molecule type" value="Genomic_DNA"/>
</dbReference>
<evidence type="ECO:0000256" key="3">
    <source>
        <dbReference type="ARBA" id="ARBA00022448"/>
    </source>
</evidence>
<comment type="similarity">
    <text evidence="2">Belongs to the bacterial solute-binding protein 1 family.</text>
</comment>
<organism evidence="7 8">
    <name type="scientific">Diaphorobacter ruginosibacter</name>
    <dbReference type="NCBI Taxonomy" id="1715720"/>
    <lineage>
        <taxon>Bacteria</taxon>
        <taxon>Pseudomonadati</taxon>
        <taxon>Pseudomonadota</taxon>
        <taxon>Betaproteobacteria</taxon>
        <taxon>Burkholderiales</taxon>
        <taxon>Comamonadaceae</taxon>
        <taxon>Diaphorobacter</taxon>
    </lineage>
</organism>
<dbReference type="GO" id="GO:0030288">
    <property type="term" value="C:outer membrane-bounded periplasmic space"/>
    <property type="evidence" value="ECO:0007669"/>
    <property type="project" value="TreeGrafter"/>
</dbReference>
<dbReference type="AlphaFoldDB" id="A0A7G9RTS0"/>
<dbReference type="GO" id="GO:0030976">
    <property type="term" value="F:thiamine pyrophosphate binding"/>
    <property type="evidence" value="ECO:0007669"/>
    <property type="project" value="TreeGrafter"/>
</dbReference>
<reference evidence="7 8" key="1">
    <citation type="submission" date="2020-08" db="EMBL/GenBank/DDBJ databases">
        <title>Genome sequence of Diaphorobacter ruginosibacter DSM 27467T.</title>
        <authorList>
            <person name="Hyun D.-W."/>
            <person name="Bae J.-W."/>
        </authorList>
    </citation>
    <scope>NUCLEOTIDE SEQUENCE [LARGE SCALE GENOMIC DNA]</scope>
    <source>
        <strain evidence="7 8">DSM 27467</strain>
    </source>
</reference>
<keyword evidence="8" id="KW-1185">Reference proteome</keyword>
<sequence>MQNTRGKFLRLYATHLGMAAVLLCAGSGALAQNREVIQQDPGGAYGDALRKLLYEPFAKETGIRVKTVMEGRSGPRIKKQVESGHTEWDMAYIYEQETRQLADCCLARIDYRKLTPEAQKTIASMPREAVTPTGIALEVIGVAMAYSTKKFPNPGQQPKNWADFWNVKDYPGKRCLPTFPRFLFEAALMADGVPRDKLYPIDVERALKKIAEIKPHVTKWWLTTAQPPQLLLDGEATMCMAYAARINDLILNEPDAHLAMTWNQGFTYYNYLSIPKNSPNPEATLKLLSYRLVPQNAARFANFYGVPLPSPLVYEVGDPKIRASWSTNPDNEKVAVKWNADWWGAPSPDGRTNEEWAQERLNTVLAK</sequence>
<dbReference type="PANTHER" id="PTHR30006:SF3">
    <property type="entry name" value="THIAMINE-BINDING PERIPLASMIC PROTEIN"/>
    <property type="match status" value="1"/>
</dbReference>
<evidence type="ECO:0000256" key="4">
    <source>
        <dbReference type="ARBA" id="ARBA00022729"/>
    </source>
</evidence>
<evidence type="ECO:0000256" key="5">
    <source>
        <dbReference type="ARBA" id="ARBA00022764"/>
    </source>
</evidence>
<feature type="chain" id="PRO_5028871456" evidence="6">
    <location>
        <begin position="32"/>
        <end position="367"/>
    </location>
</feature>